<feature type="transmembrane region" description="Helical" evidence="9">
    <location>
        <begin position="1113"/>
        <end position="1134"/>
    </location>
</feature>
<reference key="1">
    <citation type="journal article" date="2011" name="Mol. Biol. Evol.">
        <title>Unity in variety -- the pan-genome of the Chlamydiae.</title>
        <authorList>
            <person name="Collingro A."/>
            <person name="Tischler P."/>
            <person name="Weinmaier T."/>
            <person name="Penz T."/>
            <person name="Heinz E."/>
            <person name="Brunham R.C."/>
            <person name="Read T.D."/>
            <person name="Bavoil P.M."/>
            <person name="Sachse K."/>
            <person name="Kahane S."/>
            <person name="Friedman M.G."/>
            <person name="Rattei T."/>
            <person name="Myers G.S.A."/>
            <person name="Horn M."/>
        </authorList>
    </citation>
    <scope>NUCLEOTIDE SEQUENCE</scope>
    <source>
        <strain>Z</strain>
    </source>
</reference>
<feature type="transmembrane region" description="Helical" evidence="9">
    <location>
        <begin position="1349"/>
        <end position="1366"/>
    </location>
</feature>
<keyword evidence="5 9" id="KW-0653">Protein transport</keyword>
<dbReference type="KEGG" id="sng:SNE_A21850"/>
<dbReference type="eggNOG" id="COG0342">
    <property type="taxonomic scope" value="Bacteria"/>
</dbReference>
<evidence type="ECO:0000256" key="7">
    <source>
        <dbReference type="ARBA" id="ARBA00023010"/>
    </source>
</evidence>
<feature type="transmembrane region" description="Helical" evidence="9">
    <location>
        <begin position="1071"/>
        <end position="1092"/>
    </location>
</feature>
<accession>F8L431</accession>
<evidence type="ECO:0000256" key="3">
    <source>
        <dbReference type="ARBA" id="ARBA00022475"/>
    </source>
</evidence>
<name>F8L431_SIMNZ</name>
<dbReference type="InterPro" id="IPR005791">
    <property type="entry name" value="SecD"/>
</dbReference>
<evidence type="ECO:0000259" key="11">
    <source>
        <dbReference type="Pfam" id="PF22599"/>
    </source>
</evidence>
<dbReference type="NCBIfam" id="TIGR00966">
    <property type="entry name" value="transloc_SecF"/>
    <property type="match status" value="1"/>
</dbReference>
<keyword evidence="3 9" id="KW-1003">Cell membrane</keyword>
<dbReference type="GO" id="GO:0006605">
    <property type="term" value="P:protein targeting"/>
    <property type="evidence" value="ECO:0007669"/>
    <property type="project" value="UniProtKB-UniRule"/>
</dbReference>
<keyword evidence="4 9" id="KW-0812">Transmembrane</keyword>
<feature type="transmembrane region" description="Helical" evidence="9">
    <location>
        <begin position="7"/>
        <end position="30"/>
    </location>
</feature>
<dbReference type="EMBL" id="FR872582">
    <property type="protein sequence ID" value="CCB90062.1"/>
    <property type="molecule type" value="Genomic_DNA"/>
</dbReference>
<dbReference type="PANTHER" id="PTHR30081:SF1">
    <property type="entry name" value="PROTEIN TRANSLOCASE SUBUNIT SECD"/>
    <property type="match status" value="1"/>
</dbReference>
<dbReference type="InterPro" id="IPR022645">
    <property type="entry name" value="SecD/SecF_bac"/>
</dbReference>
<dbReference type="STRING" id="331113.SNE_A21850"/>
<organism evidence="12 13">
    <name type="scientific">Simkania negevensis (strain ATCC VR-1471 / DSM 27360 / Z)</name>
    <dbReference type="NCBI Taxonomy" id="331113"/>
    <lineage>
        <taxon>Bacteria</taxon>
        <taxon>Pseudomonadati</taxon>
        <taxon>Chlamydiota</taxon>
        <taxon>Chlamydiia</taxon>
        <taxon>Parachlamydiales</taxon>
        <taxon>Simkaniaceae</taxon>
        <taxon>Simkania</taxon>
    </lineage>
</organism>
<feature type="domain" description="Protein export membrane protein SecD/SecF C-terminal" evidence="10">
    <location>
        <begin position="999"/>
        <end position="1166"/>
    </location>
</feature>
<keyword evidence="13" id="KW-1185">Reference proteome</keyword>
<dbReference type="NCBIfam" id="TIGR00916">
    <property type="entry name" value="2A0604s01"/>
    <property type="match status" value="1"/>
</dbReference>
<feature type="transmembrane region" description="Helical" evidence="9">
    <location>
        <begin position="1378"/>
        <end position="1399"/>
    </location>
</feature>
<evidence type="ECO:0000256" key="5">
    <source>
        <dbReference type="ARBA" id="ARBA00022927"/>
    </source>
</evidence>
<feature type="domain" description="Protein export membrane protein SecD/SecF C-terminal" evidence="10">
    <location>
        <begin position="1331"/>
        <end position="1508"/>
    </location>
</feature>
<dbReference type="eggNOG" id="COG0341">
    <property type="taxonomic scope" value="Bacteria"/>
</dbReference>
<dbReference type="PANTHER" id="PTHR30081">
    <property type="entry name" value="PROTEIN-EXPORT MEMBRANE PROTEIN SEC"/>
    <property type="match status" value="1"/>
</dbReference>
<dbReference type="GO" id="GO:0065002">
    <property type="term" value="P:intracellular protein transmembrane transport"/>
    <property type="evidence" value="ECO:0007669"/>
    <property type="project" value="UniProtKB-UniRule"/>
</dbReference>
<comment type="function">
    <text evidence="9">Part of the Sec protein translocase complex. Interacts with the SecYEG preprotein conducting channel. SecDF uses the proton motive force (PMF) to complete protein translocation after the ATP-dependent function of SecA.</text>
</comment>
<dbReference type="PRINTS" id="PR01755">
    <property type="entry name" value="SECFTRNLCASE"/>
</dbReference>
<dbReference type="HAMAP" id="MF_01464_B">
    <property type="entry name" value="SecF_B"/>
    <property type="match status" value="1"/>
</dbReference>
<comment type="subunit">
    <text evidence="9">Forms a complex with SecD. Part of the essential Sec protein translocation apparatus which comprises SecA, SecYEG and auxiliary proteins SecDF. Other proteins may also be involved.</text>
</comment>
<protein>
    <recommendedName>
        <fullName evidence="9">Protein-export membrane protein SecF</fullName>
    </recommendedName>
</protein>
<keyword evidence="8 9" id="KW-0472">Membrane</keyword>
<evidence type="ECO:0000313" key="12">
    <source>
        <dbReference type="EMBL" id="CCB90062.1"/>
    </source>
</evidence>
<dbReference type="HOGENOM" id="CLU_004081_1_1_0"/>
<dbReference type="SUPFAM" id="SSF82866">
    <property type="entry name" value="Multidrug efflux transporter AcrB transmembrane domain"/>
    <property type="match status" value="2"/>
</dbReference>
<proteinExistence type="inferred from homology"/>
<dbReference type="InterPro" id="IPR048634">
    <property type="entry name" value="SecD_SecF_C"/>
</dbReference>
<evidence type="ECO:0000313" key="13">
    <source>
        <dbReference type="Proteomes" id="UP000000496"/>
    </source>
</evidence>
<feature type="transmembrane region" description="Helical" evidence="9">
    <location>
        <begin position="1039"/>
        <end position="1059"/>
    </location>
</feature>
<dbReference type="GO" id="GO:0043952">
    <property type="term" value="P:protein transport by the Sec complex"/>
    <property type="evidence" value="ECO:0007669"/>
    <property type="project" value="UniProtKB-UniRule"/>
</dbReference>
<feature type="transmembrane region" description="Helical" evidence="9">
    <location>
        <begin position="1016"/>
        <end position="1034"/>
    </location>
</feature>
<dbReference type="GO" id="GO:0015450">
    <property type="term" value="F:protein-transporting ATPase activity"/>
    <property type="evidence" value="ECO:0007669"/>
    <property type="project" value="InterPro"/>
</dbReference>
<dbReference type="Gene3D" id="3.30.1360.200">
    <property type="match status" value="1"/>
</dbReference>
<dbReference type="InterPro" id="IPR022813">
    <property type="entry name" value="SecD/SecF_arch_bac"/>
</dbReference>
<dbReference type="RefSeq" id="WP_013944528.1">
    <property type="nucleotide sequence ID" value="NC_015713.1"/>
</dbReference>
<evidence type="ECO:0000256" key="1">
    <source>
        <dbReference type="ARBA" id="ARBA00004651"/>
    </source>
</evidence>
<keyword evidence="7 9" id="KW-0811">Translocation</keyword>
<comment type="similarity">
    <text evidence="9">Belongs to the SecD/SecF family. SecF subfamily.</text>
</comment>
<keyword evidence="9" id="KW-0997">Cell inner membrane</keyword>
<sequence length="1523" mass="170569">MEKRKRWQFILITVVIFLTIYNILPTVLFYSKPLNEPIGEKKAYEVAYQAASRVNQLEPEAISWLKSYNKLLKTKAKSIKIDEKNPELIHLEFDSEKDATTFKNHLPRAGSLIPFVPAQLALTEGSQEALATEVTLKRNIPIQFDINNLKADFKFVEKKDEKGEITPAYHELIDDRLLQLGLSIGGTTENAAYVETILHHMGNPRSEEFLQILSQNILTYSKIFGENSPIAKRYFATFTQGKVSNRSDTIATLTKAFESELDKIKLERISLQDKEKSLRDKGGFLETTEQQKLDYLRSKEDQFFAATQILRRQSGAFSQGAAPWSYPSLIKLIGSTYAGVSSEHPVQTIHVGDHNPLIKNLTIDWNSEKILLDLHGDIQALRKQLEREKGKSHARDQLDQLIYNEVARISRESGEQLSPYRNAFQIDLNTLTNSQSFLVMDIGSLAETQAKQMKNLISSQWHPTYPDLRSEVFPIWDFATYEKLPTHQKKLGLVIYAPAADQNAPQTGFRTNSVYVIAKGVQDIITKLQTNPNSPQAKAFMEDFEKLRILLHQSGFYGYPGTTYPLSASFAKDFIFEAEDFYQTILMATREDFNVHGTRRFATLEFTNVEQRIYALNRIETQMHEDLLKWRDEYQAAQVKSQLEAKYDVPAPTKNPLFSNLALSFRKYFRGDERKILHWGLDLSGGKTVQIELRDANNRVVTNEDDIKQGINELYNRVNKMGVSEVSIRQEGNHITLDFPSAQGLSAADLVKASSMFFHVVNEKFSTENRELRTSVNQFLQDVWNEAVVTNRKDIDSINMIAWKHLFGDTMDTESVQPVNESAKTLYDQGLRLGYPGDTKQSSGFNDSLCKIAIYRGDSFSEWHGQTHPLLIVMNNYALEGSNLIDVRAAYDPSQGNFLTFNVKSSQTLVDGQKTNPRNDLYNWTSAFSKEKISGTALGNISNGRGWRMAVILNGSVISAPAIESGLRDHVSITGSFTQREANRLEADLKAGSLSFAPHILSEKNVSPELGLKDRAMGIIATIVALVLVILMMVGYYRFAGVVASVAVLFNLLIMWATLQNIQATVTLAGIAGIILTVGMAVDANVLVFERIREEFAASNRIASAVHTGYRKAFSAILDSNVTTIIAALILLHFDSGPIKGFAITLIIGIVSSMFSALFMTRYFFAGWVKNPKNQALKMASLIKKTSVNFLKYGKWGFSFSLIIALVGAYLFVSQKNTMLGMDFTGGYALSLEVEPKADTNYRFDVEAALVKAGLSPRDFQVRELSPSNHLKILLSNSLDQSGKPFEYLPFETDQKDVAYAYENNPRLVWVVGALIKGGLEVTPVSLKQLDSSWTSISGQMSNAMRNNALIGLTLALVCILLYITFRFEFKYAISATLGLAIDVVITLALLTILHTIGVPVQIDLNTIAALMTIIGYSLNDTIIIFDRIREDLKVMRKHSFKDVINHALNVTLSRTIMTSGTTLVVLLALLFLGGSTIFGLSLVMVIGVVFGTLSSLYIAAPLLLFFHRMEQKKSEKLALNEK</sequence>
<dbReference type="Pfam" id="PF02355">
    <property type="entry name" value="SecD_SecF_C"/>
    <property type="match status" value="2"/>
</dbReference>
<feature type="transmembrane region" description="Helical" evidence="9">
    <location>
        <begin position="1478"/>
        <end position="1507"/>
    </location>
</feature>
<keyword evidence="6 9" id="KW-1133">Transmembrane helix</keyword>
<evidence type="ECO:0000256" key="6">
    <source>
        <dbReference type="ARBA" id="ARBA00022989"/>
    </source>
</evidence>
<dbReference type="Pfam" id="PF22599">
    <property type="entry name" value="SecDF_P1_head"/>
    <property type="match status" value="1"/>
</dbReference>
<comment type="caution">
    <text evidence="9">Lacks conserved residue(s) required for the propagation of feature annotation.</text>
</comment>
<dbReference type="InterPro" id="IPR055344">
    <property type="entry name" value="SecD_SecF_C_bact"/>
</dbReference>
<feature type="domain" description="SecDF P1 head subdomain" evidence="11">
    <location>
        <begin position="874"/>
        <end position="995"/>
    </location>
</feature>
<dbReference type="GO" id="GO:0005886">
    <property type="term" value="C:plasma membrane"/>
    <property type="evidence" value="ECO:0007669"/>
    <property type="project" value="UniProtKB-SubCell"/>
</dbReference>
<dbReference type="OrthoDB" id="9774769at2"/>
<dbReference type="Gene3D" id="1.20.1640.10">
    <property type="entry name" value="Multidrug efflux transporter AcrB transmembrane domain"/>
    <property type="match status" value="2"/>
</dbReference>
<feature type="transmembrane region" description="Helical" evidence="9">
    <location>
        <begin position="1190"/>
        <end position="1213"/>
    </location>
</feature>
<evidence type="ECO:0000256" key="2">
    <source>
        <dbReference type="ARBA" id="ARBA00022448"/>
    </source>
</evidence>
<dbReference type="Proteomes" id="UP000000496">
    <property type="component" value="Chromosome gsn.131"/>
</dbReference>
<dbReference type="InterPro" id="IPR054384">
    <property type="entry name" value="SecDF_P1_head"/>
</dbReference>
<comment type="subcellular location">
    <subcellularLocation>
        <location evidence="9">Cell inner membrane</location>
        <topology evidence="9">Multi-pass membrane protein</topology>
    </subcellularLocation>
    <subcellularLocation>
        <location evidence="1">Cell membrane</location>
        <topology evidence="1">Multi-pass membrane protein</topology>
    </subcellularLocation>
</comment>
<feature type="transmembrane region" description="Helical" evidence="9">
    <location>
        <begin position="1405"/>
        <end position="1426"/>
    </location>
</feature>
<dbReference type="Gene3D" id="3.30.70.3220">
    <property type="match status" value="1"/>
</dbReference>
<reference evidence="12 13" key="2">
    <citation type="journal article" date="2011" name="Mol. Biol. Evol.">
        <title>Unity in variety--the pan-genome of the Chlamydiae.</title>
        <authorList>
            <person name="Collingro A."/>
            <person name="Tischler P."/>
            <person name="Weinmaier T."/>
            <person name="Penz T."/>
            <person name="Heinz E."/>
            <person name="Brunham R.C."/>
            <person name="Read T.D."/>
            <person name="Bavoil P.M."/>
            <person name="Sachse K."/>
            <person name="Kahane S."/>
            <person name="Friedman M.G."/>
            <person name="Rattei T."/>
            <person name="Myers G.S."/>
            <person name="Horn M."/>
        </authorList>
    </citation>
    <scope>NUCLEOTIDE SEQUENCE [LARGE SCALE GENOMIC DNA]</scope>
    <source>
        <strain evidence="13">ATCC VR-1471 / Z</strain>
    </source>
</reference>
<evidence type="ECO:0000256" key="9">
    <source>
        <dbReference type="HAMAP-Rule" id="MF_01464"/>
    </source>
</evidence>
<evidence type="ECO:0000259" key="10">
    <source>
        <dbReference type="Pfam" id="PF02355"/>
    </source>
</evidence>
<keyword evidence="2 9" id="KW-0813">Transport</keyword>
<evidence type="ECO:0000256" key="8">
    <source>
        <dbReference type="ARBA" id="ARBA00023136"/>
    </source>
</evidence>
<dbReference type="InterPro" id="IPR005665">
    <property type="entry name" value="SecF_bac"/>
</dbReference>
<dbReference type="NCBIfam" id="TIGR01129">
    <property type="entry name" value="secD"/>
    <property type="match status" value="1"/>
</dbReference>
<feature type="transmembrane region" description="Helical" evidence="9">
    <location>
        <begin position="1146"/>
        <end position="1169"/>
    </location>
</feature>
<evidence type="ECO:0000256" key="4">
    <source>
        <dbReference type="ARBA" id="ARBA00022692"/>
    </source>
</evidence>
<gene>
    <name evidence="12" type="primary">secDF</name>
    <name evidence="9" type="synonym">secF</name>
    <name evidence="12" type="ordered locus">SNE_A21850</name>
</gene>